<dbReference type="SUPFAM" id="SSF57362">
    <property type="entry name" value="BPTI-like"/>
    <property type="match status" value="2"/>
</dbReference>
<feature type="chain" id="PRO_5003447500" description="BPTI/Kunitz inhibitor domain-containing protein" evidence="1">
    <location>
        <begin position="20"/>
        <end position="166"/>
    </location>
</feature>
<dbReference type="Pfam" id="PF00014">
    <property type="entry name" value="Kunitz_BPTI"/>
    <property type="match status" value="1"/>
</dbReference>
<organism evidence="3">
    <name type="scientific">Amblyomma maculatum</name>
    <name type="common">Gulf Coast tick</name>
    <dbReference type="NCBI Taxonomy" id="34609"/>
    <lineage>
        <taxon>Eukaryota</taxon>
        <taxon>Metazoa</taxon>
        <taxon>Ecdysozoa</taxon>
        <taxon>Arthropoda</taxon>
        <taxon>Chelicerata</taxon>
        <taxon>Arachnida</taxon>
        <taxon>Acari</taxon>
        <taxon>Parasitiformes</taxon>
        <taxon>Ixodida</taxon>
        <taxon>Ixodoidea</taxon>
        <taxon>Ixodidae</taxon>
        <taxon>Amblyomminae</taxon>
        <taxon>Amblyomma</taxon>
    </lineage>
</organism>
<dbReference type="AlphaFoldDB" id="G3MTQ8"/>
<dbReference type="InterPro" id="IPR002223">
    <property type="entry name" value="Kunitz_BPTI"/>
</dbReference>
<protein>
    <recommendedName>
        <fullName evidence="2">BPTI/Kunitz inhibitor domain-containing protein</fullName>
    </recommendedName>
</protein>
<keyword evidence="1" id="KW-0732">Signal</keyword>
<dbReference type="GO" id="GO:0004867">
    <property type="term" value="F:serine-type endopeptidase inhibitor activity"/>
    <property type="evidence" value="ECO:0007669"/>
    <property type="project" value="InterPro"/>
</dbReference>
<feature type="signal peptide" evidence="1">
    <location>
        <begin position="1"/>
        <end position="19"/>
    </location>
</feature>
<evidence type="ECO:0000313" key="3">
    <source>
        <dbReference type="EMBL" id="AEO36876.1"/>
    </source>
</evidence>
<evidence type="ECO:0000256" key="1">
    <source>
        <dbReference type="SAM" id="SignalP"/>
    </source>
</evidence>
<accession>G3MTQ8</accession>
<evidence type="ECO:0000259" key="2">
    <source>
        <dbReference type="PROSITE" id="PS50279"/>
    </source>
</evidence>
<feature type="domain" description="BPTI/Kunitz inhibitor" evidence="2">
    <location>
        <begin position="31"/>
        <end position="82"/>
    </location>
</feature>
<dbReference type="SMART" id="SM00131">
    <property type="entry name" value="KU"/>
    <property type="match status" value="2"/>
</dbReference>
<name>G3MTQ8_AMBMU</name>
<dbReference type="InterPro" id="IPR036880">
    <property type="entry name" value="Kunitz_BPTI_sf"/>
</dbReference>
<proteinExistence type="evidence at transcript level"/>
<reference evidence="3" key="1">
    <citation type="journal article" date="2011" name="PLoS ONE">
        <title>A deep insight into the sialotranscriptome of the gulf coast tick, Amblyomma maculatum.</title>
        <authorList>
            <person name="Karim S."/>
            <person name="Singh P."/>
            <person name="Ribeiro J.M."/>
        </authorList>
    </citation>
    <scope>NUCLEOTIDE SEQUENCE</scope>
    <source>
        <tissue evidence="3">Salivary gland</tissue>
    </source>
</reference>
<dbReference type="CDD" id="cd00109">
    <property type="entry name" value="Kunitz-type"/>
    <property type="match status" value="1"/>
</dbReference>
<dbReference type="PROSITE" id="PS50279">
    <property type="entry name" value="BPTI_KUNITZ_2"/>
    <property type="match status" value="1"/>
</dbReference>
<sequence length="166" mass="18789">MSIHVFLATACALVSSVLTGSSSLANTNELCVTPNNERSANCNRITLMYFYNGTSKMCQHFRWRGCDREGVFETRHQCVSHCNKDQGAPFCADPPPNPCKENEITKRRERFYYNITIKACLSYNFCGGPQPVLDNNHFIAKDYCRKQCVGFDENTARAKNEPKAVE</sequence>
<dbReference type="EMBL" id="JO845260">
    <property type="protein sequence ID" value="AEO36876.1"/>
    <property type="molecule type" value="mRNA"/>
</dbReference>
<dbReference type="Gene3D" id="4.10.410.10">
    <property type="entry name" value="Pancreatic trypsin inhibitor Kunitz domain"/>
    <property type="match status" value="1"/>
</dbReference>